<dbReference type="InterPro" id="IPR020568">
    <property type="entry name" value="Ribosomal_Su5_D2-typ_SF"/>
</dbReference>
<dbReference type="PROSITE" id="PS00627">
    <property type="entry name" value="GHMP_KINASES_ATP"/>
    <property type="match status" value="1"/>
</dbReference>
<dbReference type="InterPro" id="IPR014721">
    <property type="entry name" value="Ribsml_uS5_D2-typ_fold_subgr"/>
</dbReference>
<accession>A0A4Q2EJ56</accession>
<feature type="domain" description="GHMP kinase C-terminal" evidence="8">
    <location>
        <begin position="293"/>
        <end position="371"/>
    </location>
</feature>
<dbReference type="Pfam" id="PF08544">
    <property type="entry name" value="GHMP_kinases_C"/>
    <property type="match status" value="1"/>
</dbReference>
<dbReference type="RefSeq" id="WP_129457609.1">
    <property type="nucleotide sequence ID" value="NZ_PPCV01000001.1"/>
</dbReference>
<evidence type="ECO:0000313" key="11">
    <source>
        <dbReference type="Proteomes" id="UP000290624"/>
    </source>
</evidence>
<keyword evidence="6" id="KW-0119">Carbohydrate metabolism</keyword>
<dbReference type="SUPFAM" id="SSF54211">
    <property type="entry name" value="Ribosomal protein S5 domain 2-like"/>
    <property type="match status" value="1"/>
</dbReference>
<dbReference type="InterPro" id="IPR019539">
    <property type="entry name" value="GalKase_N"/>
</dbReference>
<proteinExistence type="inferred from homology"/>
<feature type="domain" description="Galactokinase N-terminal" evidence="9">
    <location>
        <begin position="3"/>
        <end position="38"/>
    </location>
</feature>
<evidence type="ECO:0000313" key="10">
    <source>
        <dbReference type="EMBL" id="RXW33640.1"/>
    </source>
</evidence>
<protein>
    <submittedName>
        <fullName evidence="10">Galactokinase</fullName>
    </submittedName>
</protein>
<evidence type="ECO:0000256" key="3">
    <source>
        <dbReference type="ARBA" id="ARBA00022741"/>
    </source>
</evidence>
<dbReference type="Gene3D" id="3.30.230.10">
    <property type="match status" value="1"/>
</dbReference>
<dbReference type="GO" id="GO:0005524">
    <property type="term" value="F:ATP binding"/>
    <property type="evidence" value="ECO:0007669"/>
    <property type="project" value="UniProtKB-KW"/>
</dbReference>
<dbReference type="PIRSF" id="PIRSF000530">
    <property type="entry name" value="Galactokinase"/>
    <property type="match status" value="1"/>
</dbReference>
<dbReference type="InterPro" id="IPR000705">
    <property type="entry name" value="Galactokinase"/>
</dbReference>
<dbReference type="SUPFAM" id="SSF55060">
    <property type="entry name" value="GHMP Kinase, C-terminal domain"/>
    <property type="match status" value="1"/>
</dbReference>
<name>A0A4Q2EJ56_9ACTN</name>
<dbReference type="PANTHER" id="PTHR10457">
    <property type="entry name" value="MEVALONATE KINASE/GALACTOKINASE"/>
    <property type="match status" value="1"/>
</dbReference>
<dbReference type="InterPro" id="IPR036554">
    <property type="entry name" value="GHMP_kinase_C_sf"/>
</dbReference>
<reference evidence="10 11" key="1">
    <citation type="submission" date="2018-01" db="EMBL/GenBank/DDBJ databases">
        <title>Lactibacter flavus gen. nov., sp. nov., a novel bacterium of the family Propionibacteriaceae isolated from raw milk and dairy products.</title>
        <authorList>
            <person name="Wenning M."/>
            <person name="Breitenwieser F."/>
            <person name="Huptas C."/>
            <person name="von Neubeck M."/>
            <person name="Busse H.-J."/>
            <person name="Scherer S."/>
        </authorList>
    </citation>
    <scope>NUCLEOTIDE SEQUENCE [LARGE SCALE GENOMIC DNA]</scope>
    <source>
        <strain evidence="10 11">VG341</strain>
    </source>
</reference>
<dbReference type="InterPro" id="IPR006203">
    <property type="entry name" value="GHMP_knse_ATP-bd_CS"/>
</dbReference>
<dbReference type="InterPro" id="IPR013750">
    <property type="entry name" value="GHMP_kinase_C_dom"/>
</dbReference>
<dbReference type="EMBL" id="PPCV01000001">
    <property type="protein sequence ID" value="RXW33640.1"/>
    <property type="molecule type" value="Genomic_DNA"/>
</dbReference>
<keyword evidence="6" id="KW-0299">Galactose metabolism</keyword>
<feature type="domain" description="GHMP kinase N-terminal" evidence="7">
    <location>
        <begin position="71"/>
        <end position="119"/>
    </location>
</feature>
<evidence type="ECO:0000256" key="2">
    <source>
        <dbReference type="ARBA" id="ARBA00022679"/>
    </source>
</evidence>
<dbReference type="PRINTS" id="PR00473">
    <property type="entry name" value="GALCTOKINASE"/>
</dbReference>
<dbReference type="Pfam" id="PF10509">
    <property type="entry name" value="GalKase_gal_bdg"/>
    <property type="match status" value="1"/>
</dbReference>
<keyword evidence="5" id="KW-0067">ATP-binding</keyword>
<dbReference type="PANTHER" id="PTHR10457:SF7">
    <property type="entry name" value="GALACTOKINASE-RELATED"/>
    <property type="match status" value="1"/>
</dbReference>
<dbReference type="AlphaFoldDB" id="A0A4Q2EJ56"/>
<dbReference type="GO" id="GO:0004335">
    <property type="term" value="F:galactokinase activity"/>
    <property type="evidence" value="ECO:0007669"/>
    <property type="project" value="InterPro"/>
</dbReference>
<dbReference type="Pfam" id="PF00288">
    <property type="entry name" value="GHMP_kinases_N"/>
    <property type="match status" value="1"/>
</dbReference>
<dbReference type="InterPro" id="IPR006204">
    <property type="entry name" value="GHMP_kinase_N_dom"/>
</dbReference>
<evidence type="ECO:0000259" key="7">
    <source>
        <dbReference type="Pfam" id="PF00288"/>
    </source>
</evidence>
<keyword evidence="2" id="KW-0808">Transferase</keyword>
<keyword evidence="11" id="KW-1185">Reference proteome</keyword>
<dbReference type="GO" id="GO:0006012">
    <property type="term" value="P:galactose metabolic process"/>
    <property type="evidence" value="ECO:0007669"/>
    <property type="project" value="UniProtKB-KW"/>
</dbReference>
<comment type="similarity">
    <text evidence="1">Belongs to the GHMP kinase family. GalK subfamily.</text>
</comment>
<evidence type="ECO:0000259" key="8">
    <source>
        <dbReference type="Pfam" id="PF08544"/>
    </source>
</evidence>
<evidence type="ECO:0000256" key="4">
    <source>
        <dbReference type="ARBA" id="ARBA00022777"/>
    </source>
</evidence>
<evidence type="ECO:0000256" key="6">
    <source>
        <dbReference type="ARBA" id="ARBA00023144"/>
    </source>
</evidence>
<evidence type="ECO:0000259" key="9">
    <source>
        <dbReference type="Pfam" id="PF10509"/>
    </source>
</evidence>
<keyword evidence="3" id="KW-0547">Nucleotide-binding</keyword>
<evidence type="ECO:0000256" key="1">
    <source>
        <dbReference type="ARBA" id="ARBA00006566"/>
    </source>
</evidence>
<dbReference type="GO" id="GO:0005829">
    <property type="term" value="C:cytosol"/>
    <property type="evidence" value="ECO:0007669"/>
    <property type="project" value="TreeGrafter"/>
</dbReference>
<dbReference type="PRINTS" id="PR00959">
    <property type="entry name" value="MEVGALKINASE"/>
</dbReference>
<sequence length="402" mass="42135">MSTWFSPGRIEVLGKHTDYAGGRCLVVALDRGVTASFTPGGQGIHARSTAMPDAVDVHADPPLPAGHWGRYLQTAVARLEHNFGPLTPGTITLDSTLPLASGMSSSSAVVVAATLALAHDNGLMQRPRWRETLTSPEALATYLACVENGSGFGPLDGHPGVGTHGGSEDHTAMICSRDGELGVFDFADQVPTQQRRLRLPDSLAFVVIMSGVLAEKTGPALALYNRASRLAREAVDVWNAATGRRDANLGQALRSDADAQAHLSKLLLDAPALSRRVEQFVTESTVIIPRATDALAANDLSAVRSHVDASQRGAEEGLGNQIPETSSLYASALALGAHAASAFGAGYGGSVWALVGASDAESFASTWLDTYRSAFPHHRDSSSVLVTRPSGGVHERVLHLAG</sequence>
<evidence type="ECO:0000256" key="5">
    <source>
        <dbReference type="ARBA" id="ARBA00022840"/>
    </source>
</evidence>
<dbReference type="OrthoDB" id="257453at2"/>
<dbReference type="Gene3D" id="3.30.70.890">
    <property type="entry name" value="GHMP kinase, C-terminal domain"/>
    <property type="match status" value="1"/>
</dbReference>
<keyword evidence="4 10" id="KW-0418">Kinase</keyword>
<dbReference type="InterPro" id="IPR006206">
    <property type="entry name" value="Mevalonate/galactokinase"/>
</dbReference>
<comment type="caution">
    <text evidence="10">The sequence shown here is derived from an EMBL/GenBank/DDBJ whole genome shotgun (WGS) entry which is preliminary data.</text>
</comment>
<dbReference type="Proteomes" id="UP000290624">
    <property type="component" value="Unassembled WGS sequence"/>
</dbReference>
<gene>
    <name evidence="10" type="ORF">C1706_02535</name>
</gene>
<organism evidence="10 11">
    <name type="scientific">Propioniciclava flava</name>
    <dbReference type="NCBI Taxonomy" id="2072026"/>
    <lineage>
        <taxon>Bacteria</taxon>
        <taxon>Bacillati</taxon>
        <taxon>Actinomycetota</taxon>
        <taxon>Actinomycetes</taxon>
        <taxon>Propionibacteriales</taxon>
        <taxon>Propionibacteriaceae</taxon>
        <taxon>Propioniciclava</taxon>
    </lineage>
</organism>